<reference evidence="5 6" key="1">
    <citation type="submission" date="2018-09" db="EMBL/GenBank/DDBJ databases">
        <title>Murine metabolic-syndrome-specific gut microbial biobank.</title>
        <authorList>
            <person name="Liu C."/>
        </authorList>
    </citation>
    <scope>NUCLEOTIDE SEQUENCE [LARGE SCALE GENOMIC DNA]</scope>
    <source>
        <strain evidence="5 6">0.1xD8-82</strain>
    </source>
</reference>
<dbReference type="PANTHER" id="PTHR43280">
    <property type="entry name" value="ARAC-FAMILY TRANSCRIPTIONAL REGULATOR"/>
    <property type="match status" value="1"/>
</dbReference>
<dbReference type="InterPro" id="IPR014710">
    <property type="entry name" value="RmlC-like_jellyroll"/>
</dbReference>
<name>A0A3A9B0J2_9FIRM</name>
<dbReference type="InterPro" id="IPR037923">
    <property type="entry name" value="HTH-like"/>
</dbReference>
<evidence type="ECO:0000256" key="1">
    <source>
        <dbReference type="ARBA" id="ARBA00023015"/>
    </source>
</evidence>
<dbReference type="Gene3D" id="1.10.10.60">
    <property type="entry name" value="Homeodomain-like"/>
    <property type="match status" value="2"/>
</dbReference>
<comment type="caution">
    <text evidence="5">The sequence shown here is derived from an EMBL/GenBank/DDBJ whole genome shotgun (WGS) entry which is preliminary data.</text>
</comment>
<dbReference type="InterPro" id="IPR009057">
    <property type="entry name" value="Homeodomain-like_sf"/>
</dbReference>
<keyword evidence="6" id="KW-1185">Reference proteome</keyword>
<dbReference type="PRINTS" id="PR00032">
    <property type="entry name" value="HTHARAC"/>
</dbReference>
<dbReference type="AlphaFoldDB" id="A0A3A9B0J2"/>
<dbReference type="InterPro" id="IPR020449">
    <property type="entry name" value="Tscrpt_reg_AraC-type_HTH"/>
</dbReference>
<dbReference type="InterPro" id="IPR018060">
    <property type="entry name" value="HTH_AraC"/>
</dbReference>
<protein>
    <submittedName>
        <fullName evidence="5">AraC family transcriptional regulator</fullName>
    </submittedName>
</protein>
<dbReference type="SMART" id="SM00342">
    <property type="entry name" value="HTH_ARAC"/>
    <property type="match status" value="1"/>
</dbReference>
<accession>A0A3A9B0J2</accession>
<dbReference type="Gene3D" id="2.60.120.10">
    <property type="entry name" value="Jelly Rolls"/>
    <property type="match status" value="1"/>
</dbReference>
<evidence type="ECO:0000256" key="2">
    <source>
        <dbReference type="ARBA" id="ARBA00023125"/>
    </source>
</evidence>
<sequence>MALYSLGTSHVSLKHCELHSHNSWEIVLNVKGMGIALVGEMNYSFSPNTIMCIPPGIPHMKTSENGFYDIYFHTDTIFFAMQTSSGTGKKSAKALPLIMQDDAEQSFQSILSLMLRLHYQTPKHEAVLLSLHNAALQLLNLWADRDLTDPVIAYIQSRLISSFTDPEINITSILLESGYTKDYIRRRFHKELGVTPNEYVTNLRINYARQLLSQKEILKLNVADVSSMCGYYDAAYFSRIFRKKIGIPPGSY</sequence>
<organism evidence="5 6">
    <name type="scientific">Parablautia intestinalis</name>
    <dbReference type="NCBI Taxonomy" id="2320100"/>
    <lineage>
        <taxon>Bacteria</taxon>
        <taxon>Bacillati</taxon>
        <taxon>Bacillota</taxon>
        <taxon>Clostridia</taxon>
        <taxon>Lachnospirales</taxon>
        <taxon>Lachnospiraceae</taxon>
        <taxon>Parablautia</taxon>
    </lineage>
</organism>
<keyword evidence="2" id="KW-0238">DNA-binding</keyword>
<dbReference type="RefSeq" id="WP_120467298.1">
    <property type="nucleotide sequence ID" value="NZ_CATAJS010000041.1"/>
</dbReference>
<dbReference type="GO" id="GO:0003700">
    <property type="term" value="F:DNA-binding transcription factor activity"/>
    <property type="evidence" value="ECO:0007669"/>
    <property type="project" value="InterPro"/>
</dbReference>
<dbReference type="Pfam" id="PF12833">
    <property type="entry name" value="HTH_18"/>
    <property type="match status" value="1"/>
</dbReference>
<dbReference type="SUPFAM" id="SSF51215">
    <property type="entry name" value="Regulatory protein AraC"/>
    <property type="match status" value="1"/>
</dbReference>
<keyword evidence="3" id="KW-0804">Transcription</keyword>
<dbReference type="InterPro" id="IPR018062">
    <property type="entry name" value="HTH_AraC-typ_CS"/>
</dbReference>
<dbReference type="PANTHER" id="PTHR43280:SF2">
    <property type="entry name" value="HTH-TYPE TRANSCRIPTIONAL REGULATOR EXSA"/>
    <property type="match status" value="1"/>
</dbReference>
<dbReference type="EMBL" id="RAYQ01000003">
    <property type="protein sequence ID" value="RKI93291.1"/>
    <property type="molecule type" value="Genomic_DNA"/>
</dbReference>
<evidence type="ECO:0000313" key="5">
    <source>
        <dbReference type="EMBL" id="RKI93291.1"/>
    </source>
</evidence>
<dbReference type="GO" id="GO:0043565">
    <property type="term" value="F:sequence-specific DNA binding"/>
    <property type="evidence" value="ECO:0007669"/>
    <property type="project" value="InterPro"/>
</dbReference>
<dbReference type="OrthoDB" id="9813413at2"/>
<keyword evidence="1" id="KW-0805">Transcription regulation</keyword>
<dbReference type="Proteomes" id="UP000280696">
    <property type="component" value="Unassembled WGS sequence"/>
</dbReference>
<feature type="domain" description="HTH araC/xylS-type" evidence="4">
    <location>
        <begin position="149"/>
        <end position="252"/>
    </location>
</feature>
<dbReference type="SUPFAM" id="SSF46689">
    <property type="entry name" value="Homeodomain-like"/>
    <property type="match status" value="1"/>
</dbReference>
<evidence type="ECO:0000256" key="3">
    <source>
        <dbReference type="ARBA" id="ARBA00023163"/>
    </source>
</evidence>
<evidence type="ECO:0000313" key="6">
    <source>
        <dbReference type="Proteomes" id="UP000280696"/>
    </source>
</evidence>
<gene>
    <name evidence="5" type="ORF">D7V94_04855</name>
</gene>
<dbReference type="InterPro" id="IPR003313">
    <property type="entry name" value="AraC-bd"/>
</dbReference>
<evidence type="ECO:0000259" key="4">
    <source>
        <dbReference type="PROSITE" id="PS01124"/>
    </source>
</evidence>
<dbReference type="PROSITE" id="PS01124">
    <property type="entry name" value="HTH_ARAC_FAMILY_2"/>
    <property type="match status" value="1"/>
</dbReference>
<dbReference type="PROSITE" id="PS00041">
    <property type="entry name" value="HTH_ARAC_FAMILY_1"/>
    <property type="match status" value="1"/>
</dbReference>
<proteinExistence type="predicted"/>
<dbReference type="Pfam" id="PF02311">
    <property type="entry name" value="AraC_binding"/>
    <property type="match status" value="1"/>
</dbReference>